<dbReference type="Gene3D" id="3.40.50.150">
    <property type="entry name" value="Vaccinia Virus protein VP39"/>
    <property type="match status" value="1"/>
</dbReference>
<evidence type="ECO:0000256" key="3">
    <source>
        <dbReference type="ARBA" id="ARBA00030757"/>
    </source>
</evidence>
<organism evidence="4">
    <name type="scientific">Thiolapillus brandeum</name>
    <dbReference type="NCBI Taxonomy" id="1076588"/>
    <lineage>
        <taxon>Bacteria</taxon>
        <taxon>Pseudomonadati</taxon>
        <taxon>Pseudomonadota</taxon>
        <taxon>Gammaproteobacteria</taxon>
        <taxon>Chromatiales</taxon>
        <taxon>Sedimenticolaceae</taxon>
        <taxon>Thiolapillus</taxon>
    </lineage>
</organism>
<dbReference type="PANTHER" id="PTHR11579:SF18">
    <property type="entry name" value="PROTEIN-L-ISOASPARTATE O-METHYLTRANSFERASE"/>
    <property type="match status" value="1"/>
</dbReference>
<evidence type="ECO:0000256" key="1">
    <source>
        <dbReference type="ARBA" id="ARBA00005369"/>
    </source>
</evidence>
<dbReference type="GO" id="GO:0005737">
    <property type="term" value="C:cytoplasm"/>
    <property type="evidence" value="ECO:0007669"/>
    <property type="project" value="TreeGrafter"/>
</dbReference>
<reference evidence="4" key="1">
    <citation type="journal article" date="2020" name="mSystems">
        <title>Genome- and Community-Level Interaction Insights into Carbon Utilization and Element Cycling Functions of Hydrothermarchaeota in Hydrothermal Sediment.</title>
        <authorList>
            <person name="Zhou Z."/>
            <person name="Liu Y."/>
            <person name="Xu W."/>
            <person name="Pan J."/>
            <person name="Luo Z.H."/>
            <person name="Li M."/>
        </authorList>
    </citation>
    <scope>NUCLEOTIDE SEQUENCE [LARGE SCALE GENOMIC DNA]</scope>
    <source>
        <strain evidence="4">HyVt-458</strain>
    </source>
</reference>
<protein>
    <recommendedName>
        <fullName evidence="2">Protein-L-isoaspartate O-methyltransferase</fullName>
    </recommendedName>
    <alternativeName>
        <fullName evidence="3">Protein L-isoaspartyl methyltransferase</fullName>
    </alternativeName>
</protein>
<sequence>MTVSNRDARYNMAYQQIRPWDVFDDQVLDIMQSLPREQFVPHAYRSLAFADTRIPLGHGQVMMEPKLEARMLQSLAVRPSDQILEVGTGSGFVTACLASLGNSVSSFDIYDAFINTAKEKIAMQGINNVHLHLGNAFAAELPREGFDVIAVTGSLPAYSDQCEQFLAPGGRLFMVVGTSPVMEAILVTRQGDEFVEEHLFETDLPPLELLPQPSRFSF</sequence>
<dbReference type="Pfam" id="PF01135">
    <property type="entry name" value="PCMT"/>
    <property type="match status" value="1"/>
</dbReference>
<evidence type="ECO:0000313" key="4">
    <source>
        <dbReference type="EMBL" id="HEC06858.1"/>
    </source>
</evidence>
<dbReference type="PANTHER" id="PTHR11579">
    <property type="entry name" value="PROTEIN-L-ISOASPARTATE O-METHYLTRANSFERASE"/>
    <property type="match status" value="1"/>
</dbReference>
<proteinExistence type="inferred from homology"/>
<dbReference type="SUPFAM" id="SSF53335">
    <property type="entry name" value="S-adenosyl-L-methionine-dependent methyltransferases"/>
    <property type="match status" value="1"/>
</dbReference>
<dbReference type="GO" id="GO:0004719">
    <property type="term" value="F:protein-L-isoaspartate (D-aspartate) O-methyltransferase activity"/>
    <property type="evidence" value="ECO:0007669"/>
    <property type="project" value="InterPro"/>
</dbReference>
<dbReference type="EMBL" id="DRLF01000294">
    <property type="protein sequence ID" value="HEC06858.1"/>
    <property type="molecule type" value="Genomic_DNA"/>
</dbReference>
<dbReference type="InterPro" id="IPR000682">
    <property type="entry name" value="PCMT"/>
</dbReference>
<gene>
    <name evidence="4" type="ORF">ENJ12_08410</name>
</gene>
<comment type="similarity">
    <text evidence="1">Belongs to the methyltransferase superfamily. L-isoaspartyl/D-aspartyl protein methyltransferase family.</text>
</comment>
<dbReference type="AlphaFoldDB" id="A0A831W8H1"/>
<evidence type="ECO:0000256" key="2">
    <source>
        <dbReference type="ARBA" id="ARBA00013346"/>
    </source>
</evidence>
<comment type="caution">
    <text evidence="4">The sequence shown here is derived from an EMBL/GenBank/DDBJ whole genome shotgun (WGS) entry which is preliminary data.</text>
</comment>
<accession>A0A831W8H1</accession>
<dbReference type="InterPro" id="IPR029063">
    <property type="entry name" value="SAM-dependent_MTases_sf"/>
</dbReference>
<dbReference type="CDD" id="cd02440">
    <property type="entry name" value="AdoMet_MTases"/>
    <property type="match status" value="1"/>
</dbReference>
<dbReference type="Proteomes" id="UP000886339">
    <property type="component" value="Unassembled WGS sequence"/>
</dbReference>
<name>A0A831W8H1_9GAMM</name>